<evidence type="ECO:0000313" key="2">
    <source>
        <dbReference type="EMBL" id="KAF8699794.1"/>
    </source>
</evidence>
<organism evidence="2 3">
    <name type="scientific">Digitaria exilis</name>
    <dbReference type="NCBI Taxonomy" id="1010633"/>
    <lineage>
        <taxon>Eukaryota</taxon>
        <taxon>Viridiplantae</taxon>
        <taxon>Streptophyta</taxon>
        <taxon>Embryophyta</taxon>
        <taxon>Tracheophyta</taxon>
        <taxon>Spermatophyta</taxon>
        <taxon>Magnoliopsida</taxon>
        <taxon>Liliopsida</taxon>
        <taxon>Poales</taxon>
        <taxon>Poaceae</taxon>
        <taxon>PACMAD clade</taxon>
        <taxon>Panicoideae</taxon>
        <taxon>Panicodae</taxon>
        <taxon>Paniceae</taxon>
        <taxon>Anthephorinae</taxon>
        <taxon>Digitaria</taxon>
    </lineage>
</organism>
<gene>
    <name evidence="2" type="ORF">HU200_034636</name>
</gene>
<proteinExistence type="predicted"/>
<evidence type="ECO:0000256" key="1">
    <source>
        <dbReference type="SAM" id="MobiDB-lite"/>
    </source>
</evidence>
<keyword evidence="3" id="KW-1185">Reference proteome</keyword>
<dbReference type="AlphaFoldDB" id="A0A835BPN2"/>
<accession>A0A835BPN2</accession>
<reference evidence="2" key="1">
    <citation type="submission" date="2020-07" db="EMBL/GenBank/DDBJ databases">
        <title>Genome sequence and genetic diversity analysis of an under-domesticated orphan crop, white fonio (Digitaria exilis).</title>
        <authorList>
            <person name="Bennetzen J.L."/>
            <person name="Chen S."/>
            <person name="Ma X."/>
            <person name="Wang X."/>
            <person name="Yssel A.E.J."/>
            <person name="Chaluvadi S.R."/>
            <person name="Johnson M."/>
            <person name="Gangashetty P."/>
            <person name="Hamidou F."/>
            <person name="Sanogo M.D."/>
            <person name="Zwaenepoel A."/>
            <person name="Wallace J."/>
            <person name="Van De Peer Y."/>
            <person name="Van Deynze A."/>
        </authorList>
    </citation>
    <scope>NUCLEOTIDE SEQUENCE</scope>
    <source>
        <tissue evidence="2">Leaves</tissue>
    </source>
</reference>
<name>A0A835BPN2_9POAL</name>
<dbReference type="OrthoDB" id="685757at2759"/>
<evidence type="ECO:0000313" key="3">
    <source>
        <dbReference type="Proteomes" id="UP000636709"/>
    </source>
</evidence>
<dbReference type="Proteomes" id="UP000636709">
    <property type="component" value="Unassembled WGS sequence"/>
</dbReference>
<comment type="caution">
    <text evidence="2">The sequence shown here is derived from an EMBL/GenBank/DDBJ whole genome shotgun (WGS) entry which is preliminary data.</text>
</comment>
<feature type="region of interest" description="Disordered" evidence="1">
    <location>
        <begin position="35"/>
        <end position="61"/>
    </location>
</feature>
<dbReference type="EMBL" id="JACEFO010001829">
    <property type="protein sequence ID" value="KAF8699794.1"/>
    <property type="molecule type" value="Genomic_DNA"/>
</dbReference>
<sequence>MASLPAIKPLDGADGFLRWKETVLLHLHAAGVGHVLSEDPPPPPPGGASSSSPSAEAATRTWARDDAVCRGHILAALSDRLLPDYVRYGTGRAVFLDFRFDDGAPLLEQLAHLHAMAVHMEDLSASGTANMARGKLPADAQIPEGAIPEGGKASMT</sequence>
<protein>
    <submittedName>
        <fullName evidence="2">Uncharacterized protein</fullName>
    </submittedName>
</protein>